<gene>
    <name evidence="4" type="ORF">CAMP_LOCUS14653</name>
</gene>
<comment type="caution">
    <text evidence="4">The sequence shown here is derived from an EMBL/GenBank/DDBJ whole genome shotgun (WGS) entry which is preliminary data.</text>
</comment>
<dbReference type="Pfam" id="PF01549">
    <property type="entry name" value="ShK"/>
    <property type="match status" value="3"/>
</dbReference>
<accession>A0A9P1IVS1</accession>
<keyword evidence="2" id="KW-0732">Signal</keyword>
<name>A0A9P1IVS1_9PELO</name>
<dbReference type="InterPro" id="IPR003582">
    <property type="entry name" value="ShKT_dom"/>
</dbReference>
<comment type="caution">
    <text evidence="1">Lacks conserved residue(s) required for the propagation of feature annotation.</text>
</comment>
<dbReference type="SMART" id="SM00254">
    <property type="entry name" value="ShKT"/>
    <property type="match status" value="3"/>
</dbReference>
<dbReference type="Gene3D" id="1.10.10.1940">
    <property type="match status" value="2"/>
</dbReference>
<dbReference type="PANTHER" id="PTHR21724">
    <property type="entry name" value="SHKT DOMAIN-CONTAINING PROTEIN"/>
    <property type="match status" value="1"/>
</dbReference>
<proteinExistence type="predicted"/>
<organism evidence="4 5">
    <name type="scientific">Caenorhabditis angaria</name>
    <dbReference type="NCBI Taxonomy" id="860376"/>
    <lineage>
        <taxon>Eukaryota</taxon>
        <taxon>Metazoa</taxon>
        <taxon>Ecdysozoa</taxon>
        <taxon>Nematoda</taxon>
        <taxon>Chromadorea</taxon>
        <taxon>Rhabditida</taxon>
        <taxon>Rhabditina</taxon>
        <taxon>Rhabditomorpha</taxon>
        <taxon>Rhabditoidea</taxon>
        <taxon>Rhabditidae</taxon>
        <taxon>Peloderinae</taxon>
        <taxon>Caenorhabditis</taxon>
    </lineage>
</organism>
<dbReference type="AlphaFoldDB" id="A0A9P1IVS1"/>
<feature type="signal peptide" evidence="2">
    <location>
        <begin position="1"/>
        <end position="19"/>
    </location>
</feature>
<dbReference type="OrthoDB" id="5849374at2759"/>
<sequence>MNRIVLLFLLFKSVKIVQNSEDYSDNNNNCNDVSVECKIIAIKCLSPNRVEQKLMELACPMTCGYCNEPFETSTEVLTTSTTTTTTTTQPPFIVRSRCYDESDDCEKRSKFCTRRLYRRMMNIQCARTCRFCIPEDEILKPGEDEDEDLDISREMHIRTLNSKLGRETVEKLKKMRIVDNVLSLVKKPSTTSTPPQCVDRANDCSKTAKLCKSRKYIHIFRKLCASTCNYCEFSTVQYFSDTPISVLDYIDDEEDLDEIESS</sequence>
<dbReference type="EMBL" id="CANHGI010000005">
    <property type="protein sequence ID" value="CAI5452016.1"/>
    <property type="molecule type" value="Genomic_DNA"/>
</dbReference>
<dbReference type="Proteomes" id="UP001152747">
    <property type="component" value="Unassembled WGS sequence"/>
</dbReference>
<dbReference type="PROSITE" id="PS51670">
    <property type="entry name" value="SHKT"/>
    <property type="match status" value="1"/>
</dbReference>
<evidence type="ECO:0000259" key="3">
    <source>
        <dbReference type="PROSITE" id="PS51670"/>
    </source>
</evidence>
<feature type="chain" id="PRO_5040150841" description="ShKT domain-containing protein" evidence="2">
    <location>
        <begin position="20"/>
        <end position="262"/>
    </location>
</feature>
<keyword evidence="5" id="KW-1185">Reference proteome</keyword>
<protein>
    <recommendedName>
        <fullName evidence="3">ShKT domain-containing protein</fullName>
    </recommendedName>
</protein>
<keyword evidence="1" id="KW-1015">Disulfide bond</keyword>
<evidence type="ECO:0000313" key="4">
    <source>
        <dbReference type="EMBL" id="CAI5452016.1"/>
    </source>
</evidence>
<reference evidence="4" key="1">
    <citation type="submission" date="2022-11" db="EMBL/GenBank/DDBJ databases">
        <authorList>
            <person name="Kikuchi T."/>
        </authorList>
    </citation>
    <scope>NUCLEOTIDE SEQUENCE</scope>
    <source>
        <strain evidence="4">PS1010</strain>
    </source>
</reference>
<evidence type="ECO:0000313" key="5">
    <source>
        <dbReference type="Proteomes" id="UP001152747"/>
    </source>
</evidence>
<evidence type="ECO:0000256" key="2">
    <source>
        <dbReference type="SAM" id="SignalP"/>
    </source>
</evidence>
<feature type="domain" description="ShKT" evidence="3">
    <location>
        <begin position="197"/>
        <end position="231"/>
    </location>
</feature>
<feature type="disulfide bond" evidence="1">
    <location>
        <begin position="197"/>
        <end position="231"/>
    </location>
</feature>
<dbReference type="PANTHER" id="PTHR21724:SF109">
    <property type="entry name" value="SHKT DOMAIN-CONTAINING PROTEIN"/>
    <property type="match status" value="1"/>
</dbReference>
<evidence type="ECO:0000256" key="1">
    <source>
        <dbReference type="PROSITE-ProRule" id="PRU01005"/>
    </source>
</evidence>